<keyword evidence="11" id="KW-1185">Reference proteome</keyword>
<keyword evidence="4" id="KW-0653">Protein transport</keyword>
<sequence>MASLVPLSAGNKGDGTTSTEKKKSSKLNDLVQTSRNLPKRLDDIETLHLSLNEIQKRAYNLRHYNKPNTETNLFTKAHYLLIGKGITIEDIEDDLNSLDSLIKSNEYNKSLHKKSKYSDKDDLLKPSNLVNYMNRQKDEDVISTIENSLTAAAKDFDNFVNNNIDLDWKHKKKELYEKLHTVIKREPSGAITTSSPEKKIKKYSQKELLERQLTWGVKHSKSLISSIFNFDDISNTTSESAINPNVSYSLRKKFEIFAEVIYELNEARQSNSWYKLATVISSIYKSEINGNKSDQLHEAYVILREFCEAPEDSNDEGDQVDDNDRPSRFRKATNSKLTDIESIKLRERIVLKSREYLETQFRDYINELYIMNKSTNLNEISAKNEDKFLIPNVDRVINYIELTMRNKQKQWKIPNMTFINGLPLWAILFYLLRSGCYNEAIILISKYEDSFQKLEKSFPYYLKSYCESKDKKLSEELQGRLQNEFNQYFKNSNQDIDPFRYAVYKIIGKCDTAKKNLDNIQLSIEDWLWLHLTLIKEHEEDDIMNDNYRLVDLQKTVVEFGSESFNISSKNPMYLQTLLLVGLFEDAIKYWMQINEIDAIHLAVVLNYYGLIRISDVSKTSLLNINSYGFKSINFGRMIGNYVKKFKFSDPRVASEYLFLLSINEDQLQICQDSIRELVLETREYILLLGKITSDGVRIPGVIEERKSLLGLKDEKSYLYNITEKAAQIANEEGRLFDCILLYQLSEEYDIVLKIINKLLGDFLNSIDLVNHRGDLLNDDNVGDINIVRLSENILKIYNSSPEILSQVAIQSRLNCEKLLDIYRIFRVFNEGKDYNKLLNEIKALELIPISADISLSEIRRYLTEFEKLDENLMKNVPNLLIVEMMSLRELLSISDNSAKDEELKKIAKNSMIFAGLIKYKMPREIYTILINFEISL</sequence>
<evidence type="ECO:0000313" key="10">
    <source>
        <dbReference type="Proteomes" id="UP000189274"/>
    </source>
</evidence>
<evidence type="ECO:0000313" key="11">
    <source>
        <dbReference type="Proteomes" id="UP000249293"/>
    </source>
</evidence>
<dbReference type="GO" id="GO:0000055">
    <property type="term" value="P:ribosomal large subunit export from nucleus"/>
    <property type="evidence" value="ECO:0007669"/>
    <property type="project" value="EnsemblFungi"/>
</dbReference>
<evidence type="ECO:0000256" key="3">
    <source>
        <dbReference type="ARBA" id="ARBA00023242"/>
    </source>
</evidence>
<evidence type="ECO:0000256" key="2">
    <source>
        <dbReference type="ARBA" id="ARBA00010186"/>
    </source>
</evidence>
<gene>
    <name evidence="8" type="ORF">BOH78_2335</name>
    <name evidence="6" type="ORF">C5L36_0D03420</name>
    <name evidence="7" type="ORF">JL09_g2416</name>
</gene>
<name>A0A099P021_PICKU</name>
<keyword evidence="4" id="KW-0811">Translocation</keyword>
<organism evidence="7 9">
    <name type="scientific">Pichia kudriavzevii</name>
    <name type="common">Yeast</name>
    <name type="synonym">Issatchenkia orientalis</name>
    <dbReference type="NCBI Taxonomy" id="4909"/>
    <lineage>
        <taxon>Eukaryota</taxon>
        <taxon>Fungi</taxon>
        <taxon>Dikarya</taxon>
        <taxon>Ascomycota</taxon>
        <taxon>Saccharomycotina</taxon>
        <taxon>Pichiomycetes</taxon>
        <taxon>Pichiales</taxon>
        <taxon>Pichiaceae</taxon>
        <taxon>Pichia</taxon>
    </lineage>
</organism>
<keyword evidence="4" id="KW-0472">Membrane</keyword>
<evidence type="ECO:0000256" key="4">
    <source>
        <dbReference type="RuleBase" id="RU364035"/>
    </source>
</evidence>
<reference evidence="6 11" key="5">
    <citation type="submission" date="2018-06" db="EMBL/GenBank/DDBJ databases">
        <title>Population genomics shows no distinction between pathogenic Candida krusei and environmental Pichia kudriavzevii: One species, four names.</title>
        <authorList>
            <person name="Douglass A.P."/>
            <person name="Offei B."/>
            <person name="Braun-Galleani S."/>
            <person name="Coughlan A.Y."/>
            <person name="Martos A."/>
            <person name="Ortiz-Merino R.A."/>
            <person name="Byrne K.P."/>
            <person name="Wolfe K.H."/>
        </authorList>
    </citation>
    <scope>NUCLEOTIDE SEQUENCE [LARGE SCALE GENOMIC DNA]</scope>
    <source>
        <strain evidence="6 11">CBS573</strain>
    </source>
</reference>
<proteinExistence type="inferred from homology"/>
<dbReference type="AlphaFoldDB" id="A0A099P021"/>
<protein>
    <recommendedName>
        <fullName evidence="4">Nuclear pore protein</fullName>
    </recommendedName>
</protein>
<evidence type="ECO:0000313" key="6">
    <source>
        <dbReference type="EMBL" id="AWU77608.1"/>
    </source>
</evidence>
<keyword evidence="3 4" id="KW-0539">Nucleus</keyword>
<dbReference type="InterPro" id="IPR007231">
    <property type="entry name" value="Nucleoporin_int_Nup93/Nic96"/>
</dbReference>
<comment type="subcellular location">
    <subcellularLocation>
        <location evidence="1">Nucleus envelope</location>
    </subcellularLocation>
    <subcellularLocation>
        <location evidence="4">Nucleus</location>
        <location evidence="4">Nuclear pore complex</location>
    </subcellularLocation>
</comment>
<dbReference type="GO" id="GO:0017056">
    <property type="term" value="F:structural constituent of nuclear pore"/>
    <property type="evidence" value="ECO:0007669"/>
    <property type="project" value="EnsemblFungi"/>
</dbReference>
<dbReference type="GO" id="GO:0006606">
    <property type="term" value="P:protein import into nucleus"/>
    <property type="evidence" value="ECO:0007669"/>
    <property type="project" value="EnsemblFungi"/>
</dbReference>
<reference evidence="10" key="3">
    <citation type="journal article" date="2017" name="Genome Announc.">
        <title>Genome sequences of Cyberlindnera fabianii 65, Pichia kudriavzevii 129, and Saccharomyces cerevisiae 131 isolated from fermented masau fruits in Zimbabwe.</title>
        <authorList>
            <person name="van Rijswijck I.M.H."/>
            <person name="Derks M.F.L."/>
            <person name="Abee T."/>
            <person name="de Ridder D."/>
            <person name="Smid E.J."/>
        </authorList>
    </citation>
    <scope>NUCLEOTIDE SEQUENCE [LARGE SCALE GENOMIC DNA]</scope>
    <source>
        <strain evidence="10">129</strain>
    </source>
</reference>
<keyword evidence="4" id="KW-0509">mRNA transport</keyword>
<dbReference type="eggNOG" id="KOG2168">
    <property type="taxonomic scope" value="Eukaryota"/>
</dbReference>
<dbReference type="OrthoDB" id="1918363at2759"/>
<reference evidence="9" key="1">
    <citation type="journal article" date="2014" name="Microb. Cell Fact.">
        <title>Exploiting Issatchenkia orientalis SD108 for succinic acid production.</title>
        <authorList>
            <person name="Xiao H."/>
            <person name="Shao Z."/>
            <person name="Jiang Y."/>
            <person name="Dole S."/>
            <person name="Zhao H."/>
        </authorList>
    </citation>
    <scope>NUCLEOTIDE SEQUENCE [LARGE SCALE GENOMIC DNA]</scope>
    <source>
        <strain evidence="9">SD108</strain>
    </source>
</reference>
<dbReference type="PANTHER" id="PTHR11225:SF4">
    <property type="entry name" value="NUCLEAR PORE COMPLEX PROTEIN NUP93"/>
    <property type="match status" value="1"/>
</dbReference>
<dbReference type="VEuPathDB" id="FungiDB:C5L36_0D03420"/>
<dbReference type="GO" id="GO:0044612">
    <property type="term" value="C:nuclear pore linkers"/>
    <property type="evidence" value="ECO:0007669"/>
    <property type="project" value="EnsemblFungi"/>
</dbReference>
<reference evidence="7" key="2">
    <citation type="submission" date="2014-08" db="EMBL/GenBank/DDBJ databases">
        <title>Exploiting Issatchenkia orientalis SD108 for Succinic Acid Production.</title>
        <authorList>
            <person name="Xiao H."/>
            <person name="Shao Z."/>
            <person name="Jiang Y."/>
            <person name="Dole S."/>
            <person name="Zhao H."/>
        </authorList>
    </citation>
    <scope>NUCLEOTIDE SEQUENCE [LARGE SCALE GENOMIC DNA]</scope>
    <source>
        <strain evidence="7">SD108</strain>
    </source>
</reference>
<dbReference type="Proteomes" id="UP000189274">
    <property type="component" value="Unassembled WGS sequence"/>
</dbReference>
<dbReference type="Proteomes" id="UP000249293">
    <property type="component" value="Chromosome 4"/>
</dbReference>
<feature type="region of interest" description="Disordered" evidence="5">
    <location>
        <begin position="1"/>
        <end position="32"/>
    </location>
</feature>
<evidence type="ECO:0000313" key="8">
    <source>
        <dbReference type="EMBL" id="ONH74584.1"/>
    </source>
</evidence>
<dbReference type="STRING" id="4909.A0A099P021"/>
<keyword evidence="4" id="KW-0813">Transport</keyword>
<keyword evidence="4" id="KW-0906">Nuclear pore complex</keyword>
<reference evidence="8" key="4">
    <citation type="submission" date="2017-01" db="EMBL/GenBank/DDBJ databases">
        <authorList>
            <person name="Mah S.A."/>
            <person name="Swanson W.J."/>
            <person name="Moy G.W."/>
            <person name="Vacquier V.D."/>
        </authorList>
    </citation>
    <scope>NUCLEOTIDE SEQUENCE [LARGE SCALE GENOMIC DNA]</scope>
    <source>
        <strain evidence="8">129</strain>
    </source>
</reference>
<comment type="similarity">
    <text evidence="2 4">Belongs to the nucleoporin interacting component (NIC) family.</text>
</comment>
<dbReference type="HOGENOM" id="CLU_011846_0_0_1"/>
<dbReference type="GO" id="GO:0016973">
    <property type="term" value="P:poly(A)+ mRNA export from nucleus"/>
    <property type="evidence" value="ECO:0007669"/>
    <property type="project" value="TreeGrafter"/>
</dbReference>
<evidence type="ECO:0000256" key="1">
    <source>
        <dbReference type="ARBA" id="ARBA00004259"/>
    </source>
</evidence>
<dbReference type="PANTHER" id="PTHR11225">
    <property type="entry name" value="NUCLEAR PORE COMPLEX PROTEIN NUP93 NUCLEOPORIN NUP93 DEAD EYE PROTEIN"/>
    <property type="match status" value="1"/>
</dbReference>
<evidence type="ECO:0000313" key="7">
    <source>
        <dbReference type="EMBL" id="KGK38378.1"/>
    </source>
</evidence>
<dbReference type="GO" id="GO:0006999">
    <property type="term" value="P:nuclear pore organization"/>
    <property type="evidence" value="ECO:0007669"/>
    <property type="project" value="EnsemblFungi"/>
</dbReference>
<dbReference type="Proteomes" id="UP000029867">
    <property type="component" value="Unassembled WGS sequence"/>
</dbReference>
<dbReference type="EMBL" id="MQVM01000009">
    <property type="protein sequence ID" value="ONH74584.1"/>
    <property type="molecule type" value="Genomic_DNA"/>
</dbReference>
<dbReference type="GO" id="GO:0044615">
    <property type="term" value="C:nuclear pore nuclear basket"/>
    <property type="evidence" value="ECO:0007669"/>
    <property type="project" value="EnsemblFungi"/>
</dbReference>
<dbReference type="EMBL" id="JQFK01000020">
    <property type="protein sequence ID" value="KGK38378.1"/>
    <property type="molecule type" value="Genomic_DNA"/>
</dbReference>
<dbReference type="EMBL" id="CP028776">
    <property type="protein sequence ID" value="AWU77608.1"/>
    <property type="molecule type" value="Genomic_DNA"/>
</dbReference>
<dbReference type="Pfam" id="PF04097">
    <property type="entry name" value="Nic96"/>
    <property type="match status" value="1"/>
</dbReference>
<evidence type="ECO:0000256" key="5">
    <source>
        <dbReference type="SAM" id="MobiDB-lite"/>
    </source>
</evidence>
<accession>A0A099P021</accession>
<evidence type="ECO:0000313" key="9">
    <source>
        <dbReference type="Proteomes" id="UP000029867"/>
    </source>
</evidence>